<gene>
    <name evidence="1" type="ORF">EZS28_048842</name>
</gene>
<accession>A0A5J4TDC1</accession>
<feature type="non-terminal residue" evidence="1">
    <location>
        <position position="160"/>
    </location>
</feature>
<evidence type="ECO:0000313" key="2">
    <source>
        <dbReference type="Proteomes" id="UP000324800"/>
    </source>
</evidence>
<name>A0A5J4TDC1_9EUKA</name>
<comment type="caution">
    <text evidence="1">The sequence shown here is derived from an EMBL/GenBank/DDBJ whole genome shotgun (WGS) entry which is preliminary data.</text>
</comment>
<proteinExistence type="predicted"/>
<dbReference type="EMBL" id="SNRW01034306">
    <property type="protein sequence ID" value="KAA6355631.1"/>
    <property type="molecule type" value="Genomic_DNA"/>
</dbReference>
<protein>
    <submittedName>
        <fullName evidence="1">Uncharacterized protein</fullName>
    </submittedName>
</protein>
<evidence type="ECO:0000313" key="1">
    <source>
        <dbReference type="EMBL" id="KAA6355631.1"/>
    </source>
</evidence>
<dbReference type="Proteomes" id="UP000324800">
    <property type="component" value="Unassembled WGS sequence"/>
</dbReference>
<sequence length="160" mass="18265">MFGWGNNEDYEVSIENGLEHVWIEKQIMKKQKKDQFIGKEREKIMIAQSNVFIFSEECSDPVNCGKSLILDSILRIRDRSLDNQVSLYAIVDTSLGVSLLTLHLDFSKQTMKLGHFVMIGIPNSSSRIIVIHDDYNKDSNQISDEIVNQTLKGSEQVDVE</sequence>
<reference evidence="1 2" key="1">
    <citation type="submission" date="2019-03" db="EMBL/GenBank/DDBJ databases">
        <title>Single cell metagenomics reveals metabolic interactions within the superorganism composed of flagellate Streblomastix strix and complex community of Bacteroidetes bacteria on its surface.</title>
        <authorList>
            <person name="Treitli S.C."/>
            <person name="Kolisko M."/>
            <person name="Husnik F."/>
            <person name="Keeling P."/>
            <person name="Hampl V."/>
        </authorList>
    </citation>
    <scope>NUCLEOTIDE SEQUENCE [LARGE SCALE GENOMIC DNA]</scope>
    <source>
        <strain evidence="1">ST1C</strain>
    </source>
</reference>
<organism evidence="1 2">
    <name type="scientific">Streblomastix strix</name>
    <dbReference type="NCBI Taxonomy" id="222440"/>
    <lineage>
        <taxon>Eukaryota</taxon>
        <taxon>Metamonada</taxon>
        <taxon>Preaxostyla</taxon>
        <taxon>Oxymonadida</taxon>
        <taxon>Streblomastigidae</taxon>
        <taxon>Streblomastix</taxon>
    </lineage>
</organism>
<dbReference type="AlphaFoldDB" id="A0A5J4TDC1"/>